<dbReference type="Proteomes" id="UP000092695">
    <property type="component" value="Chromosome"/>
</dbReference>
<sequence>MYIVNRIKKQEYCIQKFIDRHIIMNQVTYGMQLCKPIDVALIKERAKLSERMPDMIKHVRGRRLDGCIAHQRQMFGSCKTLFEPEFGIAQYECRVLNTYPIQRDNVLSQRRSFMLYTGFRRIFIGCYWTSGNSQQPAVTLLFPVSLQARLRRGGDAWAATAVVSGGNKGCDQQYYETDVYASQHDSFHCAISHPTTR</sequence>
<proteinExistence type="predicted"/>
<evidence type="ECO:0000313" key="2">
    <source>
        <dbReference type="Proteomes" id="UP000092695"/>
    </source>
</evidence>
<keyword evidence="2" id="KW-1185">Reference proteome</keyword>
<protein>
    <submittedName>
        <fullName evidence="1">Uncharacterized protein</fullName>
    </submittedName>
</protein>
<name>A0A193LJU6_9GAMM</name>
<dbReference type="AlphaFoldDB" id="A0A193LJU6"/>
<organism evidence="1 2">
    <name type="scientific">Woeseia oceani</name>
    <dbReference type="NCBI Taxonomy" id="1548547"/>
    <lineage>
        <taxon>Bacteria</taxon>
        <taxon>Pseudomonadati</taxon>
        <taxon>Pseudomonadota</taxon>
        <taxon>Gammaproteobacteria</taxon>
        <taxon>Woeseiales</taxon>
        <taxon>Woeseiaceae</taxon>
        <taxon>Woeseia</taxon>
    </lineage>
</organism>
<reference evidence="1 2" key="1">
    <citation type="submission" date="2016-06" db="EMBL/GenBank/DDBJ databases">
        <title>Complete genome sequence of a deep-branching marine Gamma Proteobacterium Woeseia oceani type strain XK5.</title>
        <authorList>
            <person name="Mu D."/>
            <person name="Du Z."/>
        </authorList>
    </citation>
    <scope>NUCLEOTIDE SEQUENCE [LARGE SCALE GENOMIC DNA]</scope>
    <source>
        <strain evidence="1 2">XK5</strain>
    </source>
</reference>
<dbReference type="EMBL" id="CP016268">
    <property type="protein sequence ID" value="ANO52731.1"/>
    <property type="molecule type" value="Genomic_DNA"/>
</dbReference>
<evidence type="ECO:0000313" key="1">
    <source>
        <dbReference type="EMBL" id="ANO52731.1"/>
    </source>
</evidence>
<accession>A0A193LJU6</accession>
<dbReference type="KEGG" id="woc:BA177_17405"/>
<gene>
    <name evidence="1" type="ORF">BA177_17405</name>
</gene>